<dbReference type="RefSeq" id="WP_004607947.1">
    <property type="nucleotide sequence ID" value="NZ_AP024846.1"/>
</dbReference>
<keyword evidence="3" id="KW-0804">Transcription</keyword>
<dbReference type="PROSITE" id="PS50042">
    <property type="entry name" value="CNMP_BINDING_3"/>
    <property type="match status" value="1"/>
</dbReference>
<dbReference type="Pfam" id="PF13545">
    <property type="entry name" value="HTH_Crp_2"/>
    <property type="match status" value="1"/>
</dbReference>
<feature type="domain" description="Cyclic nucleotide-binding" evidence="4">
    <location>
        <begin position="10"/>
        <end position="113"/>
    </location>
</feature>
<dbReference type="SMART" id="SM00419">
    <property type="entry name" value="HTH_CRP"/>
    <property type="match status" value="1"/>
</dbReference>
<feature type="domain" description="HTH crp-type" evidence="5">
    <location>
        <begin position="152"/>
        <end position="218"/>
    </location>
</feature>
<organism evidence="6 7">
    <name type="scientific">Clostridium scindens (strain JCM 10418 / VPI 12708)</name>
    <dbReference type="NCBI Taxonomy" id="29347"/>
    <lineage>
        <taxon>Bacteria</taxon>
        <taxon>Bacillati</taxon>
        <taxon>Bacillota</taxon>
        <taxon>Clostridia</taxon>
        <taxon>Lachnospirales</taxon>
        <taxon>Lachnospiraceae</taxon>
    </lineage>
</organism>
<evidence type="ECO:0000313" key="7">
    <source>
        <dbReference type="Proteomes" id="UP000462363"/>
    </source>
</evidence>
<reference evidence="6 7" key="1">
    <citation type="submission" date="2019-08" db="EMBL/GenBank/DDBJ databases">
        <title>In-depth cultivation of the pig gut microbiome towards novel bacterial diversity and tailored functional studies.</title>
        <authorList>
            <person name="Wylensek D."/>
            <person name="Hitch T.C.A."/>
            <person name="Clavel T."/>
        </authorList>
    </citation>
    <scope>NUCLEOTIDE SEQUENCE [LARGE SCALE GENOMIC DNA]</scope>
    <source>
        <strain evidence="6 7">BL-389-WT-3D</strain>
    </source>
</reference>
<dbReference type="InterPro" id="IPR018490">
    <property type="entry name" value="cNMP-bd_dom_sf"/>
</dbReference>
<protein>
    <submittedName>
        <fullName evidence="6">Crp/Fnr family transcriptional regulator</fullName>
    </submittedName>
</protein>
<evidence type="ECO:0000256" key="2">
    <source>
        <dbReference type="ARBA" id="ARBA00023125"/>
    </source>
</evidence>
<dbReference type="PANTHER" id="PTHR24567:SF58">
    <property type="entry name" value="CYCLIC AMP-BINDING REGULATORY PROTEIN"/>
    <property type="match status" value="1"/>
</dbReference>
<keyword evidence="2" id="KW-0238">DNA-binding</keyword>
<dbReference type="EMBL" id="VUMB01000009">
    <property type="protein sequence ID" value="MSS39822.1"/>
    <property type="molecule type" value="Genomic_DNA"/>
</dbReference>
<evidence type="ECO:0000259" key="5">
    <source>
        <dbReference type="PROSITE" id="PS51063"/>
    </source>
</evidence>
<dbReference type="GO" id="GO:0003677">
    <property type="term" value="F:DNA binding"/>
    <property type="evidence" value="ECO:0007669"/>
    <property type="project" value="UniProtKB-KW"/>
</dbReference>
<evidence type="ECO:0000256" key="1">
    <source>
        <dbReference type="ARBA" id="ARBA00023015"/>
    </source>
</evidence>
<dbReference type="InterPro" id="IPR014710">
    <property type="entry name" value="RmlC-like_jellyroll"/>
</dbReference>
<evidence type="ECO:0000259" key="4">
    <source>
        <dbReference type="PROSITE" id="PS50042"/>
    </source>
</evidence>
<name>A0A844F2G6_CLOSV</name>
<dbReference type="GO" id="GO:0003700">
    <property type="term" value="F:DNA-binding transcription factor activity"/>
    <property type="evidence" value="ECO:0007669"/>
    <property type="project" value="TreeGrafter"/>
</dbReference>
<dbReference type="GeneID" id="62695575"/>
<dbReference type="PROSITE" id="PS51063">
    <property type="entry name" value="HTH_CRP_2"/>
    <property type="match status" value="1"/>
</dbReference>
<dbReference type="AlphaFoldDB" id="A0A844F2G6"/>
<dbReference type="SUPFAM" id="SSF46785">
    <property type="entry name" value="Winged helix' DNA-binding domain"/>
    <property type="match status" value="1"/>
</dbReference>
<dbReference type="InterPro" id="IPR000595">
    <property type="entry name" value="cNMP-bd_dom"/>
</dbReference>
<dbReference type="SUPFAM" id="SSF51206">
    <property type="entry name" value="cAMP-binding domain-like"/>
    <property type="match status" value="1"/>
</dbReference>
<dbReference type="GO" id="GO:0005829">
    <property type="term" value="C:cytosol"/>
    <property type="evidence" value="ECO:0007669"/>
    <property type="project" value="TreeGrafter"/>
</dbReference>
<proteinExistence type="predicted"/>
<dbReference type="Pfam" id="PF00027">
    <property type="entry name" value="cNMP_binding"/>
    <property type="match status" value="1"/>
</dbReference>
<sequence length="224" mass="25141">MISKLKDSPLFRGMTGEDIECCLKCSHAQSVRYDKDEMIFCQGDAPEKLSVLIDGSVAVCNDSADGRRSIVASIDKPGELFGEVFVFLGQKEYEHYAQAAVPSRILHIPREYFYSTCGKACVYHAKLIANMLAIFAQKAYYLNQKIQIISCATLRQKIAKILLEYDKAGESPAITMNREEMADFLNVARPSLSRELMRMQEEGLVKVTKRGIFVPDSLALQKIL</sequence>
<dbReference type="InterPro" id="IPR050397">
    <property type="entry name" value="Env_Response_Regulators"/>
</dbReference>
<accession>A0A844F2G6</accession>
<dbReference type="SMART" id="SM00100">
    <property type="entry name" value="cNMP"/>
    <property type="match status" value="1"/>
</dbReference>
<dbReference type="Proteomes" id="UP000462363">
    <property type="component" value="Unassembled WGS sequence"/>
</dbReference>
<gene>
    <name evidence="6" type="ORF">FYJ37_05540</name>
</gene>
<keyword evidence="1" id="KW-0805">Transcription regulation</keyword>
<dbReference type="PANTHER" id="PTHR24567">
    <property type="entry name" value="CRP FAMILY TRANSCRIPTIONAL REGULATORY PROTEIN"/>
    <property type="match status" value="1"/>
</dbReference>
<evidence type="ECO:0000313" key="6">
    <source>
        <dbReference type="EMBL" id="MSS39822.1"/>
    </source>
</evidence>
<evidence type="ECO:0000256" key="3">
    <source>
        <dbReference type="ARBA" id="ARBA00023163"/>
    </source>
</evidence>
<dbReference type="InterPro" id="IPR036390">
    <property type="entry name" value="WH_DNA-bd_sf"/>
</dbReference>
<dbReference type="Gene3D" id="2.60.120.10">
    <property type="entry name" value="Jelly Rolls"/>
    <property type="match status" value="1"/>
</dbReference>
<comment type="caution">
    <text evidence="6">The sequence shown here is derived from an EMBL/GenBank/DDBJ whole genome shotgun (WGS) entry which is preliminary data.</text>
</comment>
<dbReference type="CDD" id="cd00038">
    <property type="entry name" value="CAP_ED"/>
    <property type="match status" value="1"/>
</dbReference>
<dbReference type="InterPro" id="IPR012318">
    <property type="entry name" value="HTH_CRP"/>
</dbReference>